<evidence type="ECO:0000256" key="9">
    <source>
        <dbReference type="ARBA" id="ARBA00040743"/>
    </source>
</evidence>
<dbReference type="InterPro" id="IPR023058">
    <property type="entry name" value="PPIase_PpiC_CS"/>
</dbReference>
<dbReference type="InterPro" id="IPR046357">
    <property type="entry name" value="PPIase_dom_sf"/>
</dbReference>
<dbReference type="SUPFAM" id="SSF54534">
    <property type="entry name" value="FKBP-like"/>
    <property type="match status" value="1"/>
</dbReference>
<keyword evidence="7" id="KW-0143">Chaperone</keyword>
<evidence type="ECO:0000313" key="14">
    <source>
        <dbReference type="EMBL" id="GHA69630.1"/>
    </source>
</evidence>
<keyword evidence="3" id="KW-0997">Cell inner membrane</keyword>
<dbReference type="GO" id="GO:0003755">
    <property type="term" value="F:peptidyl-prolyl cis-trans isomerase activity"/>
    <property type="evidence" value="ECO:0007669"/>
    <property type="project" value="UniProtKB-KW"/>
</dbReference>
<reference evidence="14" key="1">
    <citation type="journal article" date="2014" name="Int. J. Syst. Evol. Microbiol.">
        <title>Complete genome sequence of Corynebacterium casei LMG S-19264T (=DSM 44701T), isolated from a smear-ripened cheese.</title>
        <authorList>
            <consortium name="US DOE Joint Genome Institute (JGI-PGF)"/>
            <person name="Walter F."/>
            <person name="Albersmeier A."/>
            <person name="Kalinowski J."/>
            <person name="Ruckert C."/>
        </authorList>
    </citation>
    <scope>NUCLEOTIDE SEQUENCE</scope>
    <source>
        <strain evidence="14">KCTC 23077</strain>
    </source>
</reference>
<dbReference type="PROSITE" id="PS01096">
    <property type="entry name" value="PPIC_PPIASE_1"/>
    <property type="match status" value="1"/>
</dbReference>
<evidence type="ECO:0000256" key="7">
    <source>
        <dbReference type="ARBA" id="ARBA00023186"/>
    </source>
</evidence>
<dbReference type="Pfam" id="PF13624">
    <property type="entry name" value="SurA_N_3"/>
    <property type="match status" value="2"/>
</dbReference>
<keyword evidence="15" id="KW-1185">Reference proteome</keyword>
<evidence type="ECO:0000256" key="4">
    <source>
        <dbReference type="ARBA" id="ARBA00022692"/>
    </source>
</evidence>
<sequence>MLQTLREKTSGWIATVIIGLLIIPFALVGLQDYLVQRGDVHVAEIDVPPSWWRGAPAWWPVSTLWEHERITTQEFRTRLENARQRARQEQGEAFDARAFETAENKRAVLEQMIDERVQAIAARESGVAVDDALVRREIQSIPAFQVDGRFSPERYQLALASQSPPQTPRQFEQLVREGVLQTFLASNLNDSAFTTPSEIERMIRLLGERRSVTLMSLPPATPDAAPVSDAEIQKWYAANAKDYRAPQQVTLEYVELDGSTLPVTAVDDEALRRRYEQEKNRYVAAEQRLASHILVRVPEGADAAAVEAARKKAEALAAQARAPGADFAALARANTDDEGSKAGGGDLGWVTRGLMVGPFEDALFSMKSGEIAGPVRTDFGWHVIQLRDLQAGAQESFEQARSALAREQAESDRERAFNDLSGRLVDLVYKNPSSLVPAARELKLPVQTLGPVSRDESTGILANPAVKRAAFSEALIQDGTVSDPIEIGPNRSVLIRVTSHSPERTLPLAQVRERVEEAVRMDRTRKAAEARARALVKQVQGGASLASIAQANGAAEPTQIPELPRGAPLGAPGVSEAVFSAAAPAAGTVTPGTEVLPDGSVVLFTVDAVMPGDVATLDPTQRATLQQQLQALQGASDVQALVRALRQRYRIDVVETNF</sequence>
<evidence type="ECO:0000256" key="8">
    <source>
        <dbReference type="ARBA" id="ARBA00038408"/>
    </source>
</evidence>
<dbReference type="PANTHER" id="PTHR47529:SF1">
    <property type="entry name" value="PERIPLASMIC CHAPERONE PPID"/>
    <property type="match status" value="1"/>
</dbReference>
<dbReference type="GO" id="GO:0005886">
    <property type="term" value="C:plasma membrane"/>
    <property type="evidence" value="ECO:0007669"/>
    <property type="project" value="UniProtKB-SubCell"/>
</dbReference>
<evidence type="ECO:0000256" key="10">
    <source>
        <dbReference type="ARBA" id="ARBA00042775"/>
    </source>
</evidence>
<evidence type="ECO:0000256" key="3">
    <source>
        <dbReference type="ARBA" id="ARBA00022519"/>
    </source>
</evidence>
<evidence type="ECO:0000256" key="1">
    <source>
        <dbReference type="ARBA" id="ARBA00004382"/>
    </source>
</evidence>
<dbReference type="PANTHER" id="PTHR47529">
    <property type="entry name" value="PEPTIDYL-PROLYL CIS-TRANS ISOMERASE D"/>
    <property type="match status" value="1"/>
</dbReference>
<keyword evidence="11 14" id="KW-0413">Isomerase</keyword>
<gene>
    <name evidence="14" type="primary">ppiD</name>
    <name evidence="14" type="ORF">GCM10007067_02000</name>
</gene>
<keyword evidence="6 12" id="KW-0472">Membrane</keyword>
<comment type="subcellular location">
    <subcellularLocation>
        <location evidence="1">Cell inner membrane</location>
        <topology evidence="1">Single-pass type II membrane protein</topology>
        <orientation evidence="1">Periplasmic side</orientation>
    </subcellularLocation>
</comment>
<dbReference type="Pfam" id="PF13616">
    <property type="entry name" value="Rotamase_3"/>
    <property type="match status" value="1"/>
</dbReference>
<dbReference type="AlphaFoldDB" id="A0A918SUC0"/>
<keyword evidence="2" id="KW-1003">Cell membrane</keyword>
<dbReference type="InterPro" id="IPR000297">
    <property type="entry name" value="PPIase_PpiC"/>
</dbReference>
<evidence type="ECO:0000256" key="5">
    <source>
        <dbReference type="ARBA" id="ARBA00022989"/>
    </source>
</evidence>
<dbReference type="Proteomes" id="UP000646426">
    <property type="component" value="Unassembled WGS sequence"/>
</dbReference>
<evidence type="ECO:0000313" key="15">
    <source>
        <dbReference type="Proteomes" id="UP000646426"/>
    </source>
</evidence>
<dbReference type="InterPro" id="IPR052029">
    <property type="entry name" value="PpiD_chaperone"/>
</dbReference>
<keyword evidence="11" id="KW-0697">Rotamase</keyword>
<reference evidence="14" key="2">
    <citation type="submission" date="2020-09" db="EMBL/GenBank/DDBJ databases">
        <authorList>
            <person name="Sun Q."/>
            <person name="Kim S."/>
        </authorList>
    </citation>
    <scope>NUCLEOTIDE SEQUENCE</scope>
    <source>
        <strain evidence="14">KCTC 23077</strain>
    </source>
</reference>
<evidence type="ECO:0000256" key="12">
    <source>
        <dbReference type="SAM" id="Phobius"/>
    </source>
</evidence>
<evidence type="ECO:0000256" key="6">
    <source>
        <dbReference type="ARBA" id="ARBA00023136"/>
    </source>
</evidence>
<dbReference type="RefSeq" id="WP_189452460.1">
    <property type="nucleotide sequence ID" value="NZ_BMYD01000001.1"/>
</dbReference>
<feature type="transmembrane region" description="Helical" evidence="12">
    <location>
        <begin position="12"/>
        <end position="30"/>
    </location>
</feature>
<keyword evidence="5 12" id="KW-1133">Transmembrane helix</keyword>
<comment type="caution">
    <text evidence="14">The sequence shown here is derived from an EMBL/GenBank/DDBJ whole genome shotgun (WGS) entry which is preliminary data.</text>
</comment>
<protein>
    <recommendedName>
        <fullName evidence="9">Periplasmic chaperone PpiD</fullName>
    </recommendedName>
    <alternativeName>
        <fullName evidence="10">Periplasmic folding chaperone</fullName>
    </alternativeName>
</protein>
<name>A0A918SUC0_9GAMM</name>
<proteinExistence type="inferred from homology"/>
<organism evidence="14 15">
    <name type="scientific">Cognatilysobacter bugurensis</name>
    <dbReference type="NCBI Taxonomy" id="543356"/>
    <lineage>
        <taxon>Bacteria</taxon>
        <taxon>Pseudomonadati</taxon>
        <taxon>Pseudomonadota</taxon>
        <taxon>Gammaproteobacteria</taxon>
        <taxon>Lysobacterales</taxon>
        <taxon>Lysobacteraceae</taxon>
        <taxon>Cognatilysobacter</taxon>
    </lineage>
</organism>
<keyword evidence="4 12" id="KW-0812">Transmembrane</keyword>
<dbReference type="SUPFAM" id="SSF109998">
    <property type="entry name" value="Triger factor/SurA peptide-binding domain-like"/>
    <property type="match status" value="1"/>
</dbReference>
<dbReference type="Gene3D" id="3.10.50.40">
    <property type="match status" value="1"/>
</dbReference>
<evidence type="ECO:0000256" key="2">
    <source>
        <dbReference type="ARBA" id="ARBA00022475"/>
    </source>
</evidence>
<evidence type="ECO:0000259" key="13">
    <source>
        <dbReference type="PROSITE" id="PS50198"/>
    </source>
</evidence>
<accession>A0A918SUC0</accession>
<evidence type="ECO:0000256" key="11">
    <source>
        <dbReference type="PROSITE-ProRule" id="PRU00278"/>
    </source>
</evidence>
<feature type="domain" description="PpiC" evidence="13">
    <location>
        <begin position="285"/>
        <end position="388"/>
    </location>
</feature>
<comment type="similarity">
    <text evidence="8">Belongs to the PpiD chaperone family.</text>
</comment>
<dbReference type="PROSITE" id="PS50198">
    <property type="entry name" value="PPIC_PPIASE_2"/>
    <property type="match status" value="1"/>
</dbReference>
<dbReference type="Gene3D" id="1.10.4030.10">
    <property type="entry name" value="Porin chaperone SurA, peptide-binding domain"/>
    <property type="match status" value="1"/>
</dbReference>
<dbReference type="InterPro" id="IPR027304">
    <property type="entry name" value="Trigger_fact/SurA_dom_sf"/>
</dbReference>
<dbReference type="EMBL" id="BMYD01000001">
    <property type="protein sequence ID" value="GHA69630.1"/>
    <property type="molecule type" value="Genomic_DNA"/>
</dbReference>